<keyword evidence="4 6" id="KW-0808">Transferase</keyword>
<comment type="similarity">
    <text evidence="2 6">Belongs to the class-I pyridoxal-phosphate-dependent aminotransferase family.</text>
</comment>
<dbReference type="InterPro" id="IPR050596">
    <property type="entry name" value="AspAT/PAT-like"/>
</dbReference>
<dbReference type="Gene3D" id="3.40.640.10">
    <property type="entry name" value="Type I PLP-dependent aspartate aminotransferase-like (Major domain)"/>
    <property type="match status" value="1"/>
</dbReference>
<evidence type="ECO:0000313" key="8">
    <source>
        <dbReference type="EMBL" id="GAA4895174.1"/>
    </source>
</evidence>
<evidence type="ECO:0000256" key="5">
    <source>
        <dbReference type="ARBA" id="ARBA00022898"/>
    </source>
</evidence>
<dbReference type="CDD" id="cd00609">
    <property type="entry name" value="AAT_like"/>
    <property type="match status" value="1"/>
</dbReference>
<dbReference type="SUPFAM" id="SSF53383">
    <property type="entry name" value="PLP-dependent transferases"/>
    <property type="match status" value="1"/>
</dbReference>
<keyword evidence="9" id="KW-1185">Reference proteome</keyword>
<evidence type="ECO:0000256" key="4">
    <source>
        <dbReference type="ARBA" id="ARBA00022679"/>
    </source>
</evidence>
<dbReference type="PANTHER" id="PTHR46383:SF1">
    <property type="entry name" value="ASPARTATE AMINOTRANSFERASE"/>
    <property type="match status" value="1"/>
</dbReference>
<comment type="cofactor">
    <cofactor evidence="1 6">
        <name>pyridoxal 5'-phosphate</name>
        <dbReference type="ChEBI" id="CHEBI:597326"/>
    </cofactor>
</comment>
<evidence type="ECO:0000256" key="1">
    <source>
        <dbReference type="ARBA" id="ARBA00001933"/>
    </source>
</evidence>
<dbReference type="InterPro" id="IPR015422">
    <property type="entry name" value="PyrdxlP-dep_Trfase_small"/>
</dbReference>
<dbReference type="Gene3D" id="3.90.1150.10">
    <property type="entry name" value="Aspartate Aminotransferase, domain 1"/>
    <property type="match status" value="1"/>
</dbReference>
<comment type="caution">
    <text evidence="8">The sequence shown here is derived from an EMBL/GenBank/DDBJ whole genome shotgun (WGS) entry which is preliminary data.</text>
</comment>
<protein>
    <recommendedName>
        <fullName evidence="6">Aminotransferase</fullName>
        <ecNumber evidence="6">2.6.1.-</ecNumber>
    </recommendedName>
</protein>
<accession>A0ABP9F634</accession>
<dbReference type="InterPro" id="IPR015424">
    <property type="entry name" value="PyrdxlP-dep_Trfase"/>
</dbReference>
<dbReference type="Pfam" id="PF00155">
    <property type="entry name" value="Aminotran_1_2"/>
    <property type="match status" value="1"/>
</dbReference>
<dbReference type="PROSITE" id="PS00105">
    <property type="entry name" value="AA_TRANSFER_CLASS_1"/>
    <property type="match status" value="1"/>
</dbReference>
<keyword evidence="3 6" id="KW-0032">Aminotransferase</keyword>
<dbReference type="InterPro" id="IPR015421">
    <property type="entry name" value="PyrdxlP-dep_Trfase_major"/>
</dbReference>
<dbReference type="Proteomes" id="UP001500433">
    <property type="component" value="Unassembled WGS sequence"/>
</dbReference>
<gene>
    <name evidence="8" type="primary">aspB</name>
    <name evidence="8" type="ORF">GCM10023311_19860</name>
</gene>
<evidence type="ECO:0000256" key="6">
    <source>
        <dbReference type="RuleBase" id="RU000481"/>
    </source>
</evidence>
<sequence length="431" mass="48935">MELFFEIFFMIKINKHISQLKPSATLAINQNVKKLREDGETVFHFGFGQSPFPIHKSIVGALKENVKQSHYLSTTGLYDLRVQIAGFLKKHQDVDANWEHVFIGPGSKELLYQTILIFEGTFLIPKGSWVSYLPQIHSKDGKHAILETDLKHNFKLIPEVLETYCKQHSNEQNILILNSPNNPTGAVYSNQELQAIAKVCKAYNIIVMSDEIYSQVNFKKDFSPSISKYYPEKTIVFGGLSKVFSAGGYRLGFMYLPKDLQQLDNVYRSLFSETFSAVATPIQYAAIKAYKMKPKLKKHIKKSNSVLKAISSYVYSELAAVNIQCTTPQGAFYMMIGFNGFKKQINALGIFTSISLAKHLLNKYCVALLPGSDFYFKEEDLFFRLAFVDFNGKKALNGIEKKGNIEDTFVQNYCPNVYNGIEKLKLFVKSL</sequence>
<dbReference type="InterPro" id="IPR004839">
    <property type="entry name" value="Aminotransferase_I/II_large"/>
</dbReference>
<name>A0ABP9F634_9FLAO</name>
<dbReference type="InterPro" id="IPR004838">
    <property type="entry name" value="NHTrfase_class1_PyrdxlP-BS"/>
</dbReference>
<evidence type="ECO:0000259" key="7">
    <source>
        <dbReference type="Pfam" id="PF00155"/>
    </source>
</evidence>
<feature type="domain" description="Aminotransferase class I/classII large" evidence="7">
    <location>
        <begin position="43"/>
        <end position="387"/>
    </location>
</feature>
<dbReference type="EMBL" id="BAABJH010000002">
    <property type="protein sequence ID" value="GAA4895174.1"/>
    <property type="molecule type" value="Genomic_DNA"/>
</dbReference>
<keyword evidence="5" id="KW-0663">Pyridoxal phosphate</keyword>
<reference evidence="9" key="1">
    <citation type="journal article" date="2019" name="Int. J. Syst. Evol. Microbiol.">
        <title>The Global Catalogue of Microorganisms (GCM) 10K type strain sequencing project: providing services to taxonomists for standard genome sequencing and annotation.</title>
        <authorList>
            <consortium name="The Broad Institute Genomics Platform"/>
            <consortium name="The Broad Institute Genome Sequencing Center for Infectious Disease"/>
            <person name="Wu L."/>
            <person name="Ma J."/>
        </authorList>
    </citation>
    <scope>NUCLEOTIDE SEQUENCE [LARGE SCALE GENOMIC DNA]</scope>
    <source>
        <strain evidence="9">JCM 18274</strain>
    </source>
</reference>
<dbReference type="EC" id="2.6.1.-" evidence="6"/>
<dbReference type="PANTHER" id="PTHR46383">
    <property type="entry name" value="ASPARTATE AMINOTRANSFERASE"/>
    <property type="match status" value="1"/>
</dbReference>
<proteinExistence type="inferred from homology"/>
<evidence type="ECO:0000256" key="3">
    <source>
        <dbReference type="ARBA" id="ARBA00022576"/>
    </source>
</evidence>
<evidence type="ECO:0000313" key="9">
    <source>
        <dbReference type="Proteomes" id="UP001500433"/>
    </source>
</evidence>
<evidence type="ECO:0000256" key="2">
    <source>
        <dbReference type="ARBA" id="ARBA00007441"/>
    </source>
</evidence>
<organism evidence="8 9">
    <name type="scientific">Flaviramulus aquimarinus</name>
    <dbReference type="NCBI Taxonomy" id="1170456"/>
    <lineage>
        <taxon>Bacteria</taxon>
        <taxon>Pseudomonadati</taxon>
        <taxon>Bacteroidota</taxon>
        <taxon>Flavobacteriia</taxon>
        <taxon>Flavobacteriales</taxon>
        <taxon>Flavobacteriaceae</taxon>
        <taxon>Flaviramulus</taxon>
    </lineage>
</organism>